<dbReference type="CTD" id="6101764"/>
<keyword evidence="1" id="KW-0812">Transmembrane</keyword>
<feature type="transmembrane region" description="Helical" evidence="1">
    <location>
        <begin position="269"/>
        <end position="291"/>
    </location>
</feature>
<accession>A0A4E9EWF1</accession>
<dbReference type="KEGG" id="bmy:BM_BM1674"/>
<dbReference type="WBParaSite" id="Bm1674.1">
    <property type="protein sequence ID" value="Bm1674.1"/>
    <property type="gene ID" value="WBGene00221935"/>
</dbReference>
<keyword evidence="1" id="KW-0472">Membrane</keyword>
<organism evidence="2">
    <name type="scientific">Brugia malayi</name>
    <name type="common">Filarial nematode worm</name>
    <dbReference type="NCBI Taxonomy" id="6279"/>
    <lineage>
        <taxon>Eukaryota</taxon>
        <taxon>Metazoa</taxon>
        <taxon>Ecdysozoa</taxon>
        <taxon>Nematoda</taxon>
        <taxon>Chromadorea</taxon>
        <taxon>Rhabditida</taxon>
        <taxon>Spirurina</taxon>
        <taxon>Spiruromorpha</taxon>
        <taxon>Filarioidea</taxon>
        <taxon>Onchocercidae</taxon>
        <taxon>Brugia</taxon>
    </lineage>
</organism>
<evidence type="ECO:0000256" key="1">
    <source>
        <dbReference type="SAM" id="Phobius"/>
    </source>
</evidence>
<dbReference type="AlphaFoldDB" id="A0A4E9EWF1"/>
<evidence type="ECO:0000313" key="2">
    <source>
        <dbReference type="EMBL" id="VIO88723.1"/>
    </source>
</evidence>
<gene>
    <name evidence="2" type="primary">Bm1674</name>
    <name evidence="4" type="synonym">Bm1_32335</name>
    <name evidence="2" type="ORF">BM_BM1674</name>
</gene>
<keyword evidence="1" id="KW-1133">Transmembrane helix</keyword>
<dbReference type="EMBL" id="CAAKNF010000196">
    <property type="protein sequence ID" value="VIO88723.1"/>
    <property type="molecule type" value="Genomic_DNA"/>
</dbReference>
<reference evidence="2" key="2">
    <citation type="submission" date="2019-04" db="EMBL/GenBank/DDBJ databases">
        <authorList>
            <person name="Howe K."/>
            <person name="Paulini M."/>
            <person name="Williams G."/>
        </authorList>
    </citation>
    <scope>NUCLEOTIDE SEQUENCE [LARGE SCALE GENOMIC DNA]</scope>
    <source>
        <strain evidence="2">FR3</strain>
    </source>
</reference>
<reference evidence="4" key="3">
    <citation type="submission" date="2022-04" db="UniProtKB">
        <authorList>
            <consortium name="WormBaseParasite"/>
        </authorList>
    </citation>
    <scope>IDENTIFICATION</scope>
</reference>
<dbReference type="Proteomes" id="UP000006672">
    <property type="component" value="Unassembled WGS sequence"/>
</dbReference>
<dbReference type="RefSeq" id="XP_001897912.1">
    <property type="nucleotide sequence ID" value="XM_001897877.2"/>
</dbReference>
<keyword evidence="3" id="KW-1185">Reference proteome</keyword>
<dbReference type="OrthoDB" id="5790074at2759"/>
<evidence type="ECO:0000313" key="4">
    <source>
        <dbReference type="WBParaSite" id="Bm1674.1"/>
    </source>
</evidence>
<proteinExistence type="predicted"/>
<evidence type="ECO:0000313" key="3">
    <source>
        <dbReference type="Proteomes" id="UP000006672"/>
    </source>
</evidence>
<sequence>MSITGRINTTNSSSSHNLNFKNMENLLTAVFYVFSKFVVRTAQTPNLLFFSPCTFPSPLYEPLQFRSHCNLMPHLPFICDLHQQLSDSGSTVILEAFEKLKSVLVRNDSSLSLGILIVRQLAPPASSSVVYSNKYEYGCLFEDECIHMDAEKIQQFVISARTFVKIYASTLYKRWFLEDKTYNQPNILAIIILDGLVNDVRKLPYVKIYTGDFRLLSSMFNIQSECVNNILQGWPLHMVIADLIEQLGHSLREFCLLDGGVRLHAVPSWAIYIFIFCVVVSFVAIFMEWYIVRRKIPYKRSVTGIQLHAGKSKAHIIFY</sequence>
<protein>
    <submittedName>
        <fullName evidence="4">Bm1674</fullName>
    </submittedName>
</protein>
<reference evidence="3" key="1">
    <citation type="journal article" date="2007" name="Science">
        <title>Draft genome of the filarial nematode parasite Brugia malayi.</title>
        <authorList>
            <person name="Ghedin E."/>
            <person name="Wang S."/>
            <person name="Spiro D."/>
            <person name="Caler E."/>
            <person name="Zhao Q."/>
            <person name="Crabtree J."/>
            <person name="Allen J.E."/>
            <person name="Delcher A.L."/>
            <person name="Guiliano D.B."/>
            <person name="Miranda-Saavedra D."/>
            <person name="Angiuoli S.V."/>
            <person name="Creasy T."/>
            <person name="Amedeo P."/>
            <person name="Haas B."/>
            <person name="El-Sayed N.M."/>
            <person name="Wortman J.R."/>
            <person name="Feldblyum T."/>
            <person name="Tallon L."/>
            <person name="Schatz M."/>
            <person name="Shumway M."/>
            <person name="Koo H."/>
            <person name="Salzberg S.L."/>
            <person name="Schobel S."/>
            <person name="Pertea M."/>
            <person name="Pop M."/>
            <person name="White O."/>
            <person name="Barton G.J."/>
            <person name="Carlow C.K."/>
            <person name="Crawford M.J."/>
            <person name="Daub J."/>
            <person name="Dimmic M.W."/>
            <person name="Estes C.F."/>
            <person name="Foster J.M."/>
            <person name="Ganatra M."/>
            <person name="Gregory W.F."/>
            <person name="Johnson N.M."/>
            <person name="Jin J."/>
            <person name="Komuniecki R."/>
            <person name="Korf I."/>
            <person name="Kumar S."/>
            <person name="Laney S."/>
            <person name="Li B.W."/>
            <person name="Li W."/>
            <person name="Lindblom T.H."/>
            <person name="Lustigman S."/>
            <person name="Ma D."/>
            <person name="Maina C.V."/>
            <person name="Martin D.M."/>
            <person name="McCarter J.P."/>
            <person name="McReynolds L."/>
            <person name="Mitreva M."/>
            <person name="Nutman T.B."/>
            <person name="Parkinson J."/>
            <person name="Peregrin-Alvarez J.M."/>
            <person name="Poole C."/>
            <person name="Ren Q."/>
            <person name="Saunders L."/>
            <person name="Sluder A.E."/>
            <person name="Smith K."/>
            <person name="Stanke M."/>
            <person name="Unnasch T.R."/>
            <person name="Ware J."/>
            <person name="Wei A.D."/>
            <person name="Weil G."/>
            <person name="Williams D.J."/>
            <person name="Zhang Y."/>
            <person name="Williams S.A."/>
            <person name="Fraser-Liggett C."/>
            <person name="Slatko B."/>
            <person name="Blaxter M.L."/>
            <person name="Scott A.L."/>
        </authorList>
    </citation>
    <scope>NUCLEOTIDE SEQUENCE</scope>
    <source>
        <strain evidence="3">FR3</strain>
    </source>
</reference>
<name>A0A4E9EWF1_BRUMA</name>
<dbReference type="GeneID" id="6101764"/>
<accession>A0A8L7ST57</accession>